<dbReference type="InterPro" id="IPR001789">
    <property type="entry name" value="Sig_transdc_resp-reg_receiver"/>
</dbReference>
<proteinExistence type="inferred from homology"/>
<evidence type="ECO:0000256" key="5">
    <source>
        <dbReference type="ARBA" id="ARBA00023012"/>
    </source>
</evidence>
<keyword evidence="10 11" id="KW-0539">Nucleus</keyword>
<keyword evidence="7 11" id="KW-0238">DNA-binding</keyword>
<dbReference type="NCBIfam" id="TIGR01557">
    <property type="entry name" value="myb_SHAQKYF"/>
    <property type="match status" value="1"/>
</dbReference>
<dbReference type="InterPro" id="IPR011006">
    <property type="entry name" value="CheY-like_superfamily"/>
</dbReference>
<dbReference type="GO" id="GO:0009736">
    <property type="term" value="P:cytokinin-activated signaling pathway"/>
    <property type="evidence" value="ECO:0007669"/>
    <property type="project" value="UniProtKB-KW"/>
</dbReference>
<dbReference type="EMBL" id="SZYD01000013">
    <property type="protein sequence ID" value="KAD4384567.1"/>
    <property type="molecule type" value="Genomic_DNA"/>
</dbReference>
<dbReference type="Proteomes" id="UP000326396">
    <property type="component" value="Linkage Group LG3"/>
</dbReference>
<protein>
    <recommendedName>
        <fullName evidence="11">Two-component response regulator</fullName>
    </recommendedName>
</protein>
<keyword evidence="4" id="KW-0932">Cytokinin signaling pathway</keyword>
<keyword evidence="9 11" id="KW-0804">Transcription</keyword>
<feature type="modified residue" description="4-aspartylphosphate" evidence="12">
    <location>
        <position position="75"/>
    </location>
</feature>
<dbReference type="SMART" id="SM00448">
    <property type="entry name" value="REC"/>
    <property type="match status" value="1"/>
</dbReference>
<dbReference type="InterPro" id="IPR001005">
    <property type="entry name" value="SANT/Myb"/>
</dbReference>
<dbReference type="InterPro" id="IPR045279">
    <property type="entry name" value="ARR-like"/>
</dbReference>
<dbReference type="AlphaFoldDB" id="A0A5N6N381"/>
<dbReference type="InterPro" id="IPR006447">
    <property type="entry name" value="Myb_dom_plants"/>
</dbReference>
<comment type="similarity">
    <text evidence="2">Belongs to the ARR family. Type-B subfamily.</text>
</comment>
<dbReference type="PANTHER" id="PTHR43874">
    <property type="entry name" value="TWO-COMPONENT RESPONSE REGULATOR"/>
    <property type="match status" value="1"/>
</dbReference>
<dbReference type="Pfam" id="PF00249">
    <property type="entry name" value="Myb_DNA-binding"/>
    <property type="match status" value="1"/>
</dbReference>
<name>A0A5N6N381_9ASTR</name>
<evidence type="ECO:0000256" key="9">
    <source>
        <dbReference type="ARBA" id="ARBA00023163"/>
    </source>
</evidence>
<dbReference type="PIRSF" id="PIRSF036392">
    <property type="entry name" value="RR_ARR_type-B"/>
    <property type="match status" value="1"/>
</dbReference>
<dbReference type="CDD" id="cd17584">
    <property type="entry name" value="REC_typeB_ARR-like"/>
    <property type="match status" value="1"/>
</dbReference>
<organism evidence="16 17">
    <name type="scientific">Mikania micrantha</name>
    <name type="common">bitter vine</name>
    <dbReference type="NCBI Taxonomy" id="192012"/>
    <lineage>
        <taxon>Eukaryota</taxon>
        <taxon>Viridiplantae</taxon>
        <taxon>Streptophyta</taxon>
        <taxon>Embryophyta</taxon>
        <taxon>Tracheophyta</taxon>
        <taxon>Spermatophyta</taxon>
        <taxon>Magnoliopsida</taxon>
        <taxon>eudicotyledons</taxon>
        <taxon>Gunneridae</taxon>
        <taxon>Pentapetalae</taxon>
        <taxon>asterids</taxon>
        <taxon>campanulids</taxon>
        <taxon>Asterales</taxon>
        <taxon>Asteraceae</taxon>
        <taxon>Asteroideae</taxon>
        <taxon>Heliantheae alliance</taxon>
        <taxon>Eupatorieae</taxon>
        <taxon>Mikania</taxon>
    </lineage>
</organism>
<dbReference type="SUPFAM" id="SSF52172">
    <property type="entry name" value="CheY-like"/>
    <property type="match status" value="1"/>
</dbReference>
<dbReference type="InterPro" id="IPR017930">
    <property type="entry name" value="Myb_dom"/>
</dbReference>
<dbReference type="GO" id="GO:0003677">
    <property type="term" value="F:DNA binding"/>
    <property type="evidence" value="ECO:0007669"/>
    <property type="project" value="UniProtKB-KW"/>
</dbReference>
<evidence type="ECO:0000313" key="17">
    <source>
        <dbReference type="Proteomes" id="UP000326396"/>
    </source>
</evidence>
<dbReference type="FunFam" id="3.40.50.2300:FF:000408">
    <property type="entry name" value="Two-component response regulator"/>
    <property type="match status" value="1"/>
</dbReference>
<sequence>MMPGSNWKSAGAGGVPDKFPAGLRLLVVDDDPTCLLILEKMLKKCNYEVTICNRAEIGLSLLRERKNGFDIVLSDVHMPDMDGFKLLEHIGLEMDLPVIMMSADDSSSVVMKGVTHGACDYLIKPVRLEALRNIWQHVVRRRRNEWKDFEPITSADDADQHQKAPEDADYTSSANEGHNWKNTKRRKDDEEESEERDESSSSKKPRVVWSVELHQQFVAAVNQLGIDKAVPKKILELMNVPGLSRENVASHLQKYRLYLRRVSGSQHLSSMDASFMGITDAGHDLQGLAVCGQHPSQSLRTLQSSVLGHLTNSKSPISMPAIDQRSTFTFDNSMLRYGDVKTPHLLHGIPTNMQPKQFVSLHQSRPHSISSVNSQVLIPMPGQSQNQNQNQPGLANGMLTPGMGPKVSGSGIVPSYNVLNNSNQIRPASSFPNPTFNDWLSYSSCKKTGPVTSLIVGGESGAQHNGVGDNQDDLLSAILKPQEGFGQLENDLGFDGYGFDDLPRVT</sequence>
<dbReference type="InterPro" id="IPR009057">
    <property type="entry name" value="Homeodomain-like_sf"/>
</dbReference>
<dbReference type="Pfam" id="PF00072">
    <property type="entry name" value="Response_reg"/>
    <property type="match status" value="1"/>
</dbReference>
<feature type="domain" description="HTH myb-type" evidence="15">
    <location>
        <begin position="201"/>
        <end position="260"/>
    </location>
</feature>
<evidence type="ECO:0000259" key="15">
    <source>
        <dbReference type="PROSITE" id="PS51294"/>
    </source>
</evidence>
<dbReference type="PANTHER" id="PTHR43874:SF144">
    <property type="entry name" value="HOMEODOMAIN-LIKE, CHEY-LIKE SUPERFAMILY-RELATED"/>
    <property type="match status" value="1"/>
</dbReference>
<dbReference type="PROSITE" id="PS50110">
    <property type="entry name" value="RESPONSE_REGULATORY"/>
    <property type="match status" value="1"/>
</dbReference>
<evidence type="ECO:0000256" key="1">
    <source>
        <dbReference type="ARBA" id="ARBA00004123"/>
    </source>
</evidence>
<feature type="region of interest" description="Disordered" evidence="13">
    <location>
        <begin position="152"/>
        <end position="205"/>
    </location>
</feature>
<keyword evidence="3 12" id="KW-0597">Phosphoprotein</keyword>
<dbReference type="InterPro" id="IPR017053">
    <property type="entry name" value="Response_reg_B-typ_pln"/>
</dbReference>
<dbReference type="Gene3D" id="1.10.10.60">
    <property type="entry name" value="Homeodomain-like"/>
    <property type="match status" value="1"/>
</dbReference>
<comment type="caution">
    <text evidence="16">The sequence shown here is derived from an EMBL/GenBank/DDBJ whole genome shotgun (WGS) entry which is preliminary data.</text>
</comment>
<dbReference type="GO" id="GO:0003700">
    <property type="term" value="F:DNA-binding transcription factor activity"/>
    <property type="evidence" value="ECO:0007669"/>
    <property type="project" value="UniProtKB-UniRule"/>
</dbReference>
<keyword evidence="5 11" id="KW-0902">Two-component regulatory system</keyword>
<gene>
    <name evidence="16" type="ORF">E3N88_24735</name>
</gene>
<dbReference type="PROSITE" id="PS51294">
    <property type="entry name" value="HTH_MYB"/>
    <property type="match status" value="1"/>
</dbReference>
<evidence type="ECO:0000259" key="14">
    <source>
        <dbReference type="PROSITE" id="PS50110"/>
    </source>
</evidence>
<dbReference type="GO" id="GO:0005634">
    <property type="term" value="C:nucleus"/>
    <property type="evidence" value="ECO:0007669"/>
    <property type="project" value="UniProtKB-SubCell"/>
</dbReference>
<evidence type="ECO:0000256" key="7">
    <source>
        <dbReference type="ARBA" id="ARBA00023125"/>
    </source>
</evidence>
<evidence type="ECO:0000256" key="4">
    <source>
        <dbReference type="ARBA" id="ARBA00022864"/>
    </source>
</evidence>
<dbReference type="OrthoDB" id="60033at2759"/>
<dbReference type="FunFam" id="1.10.10.60:FF:000007">
    <property type="entry name" value="Two-component response regulator"/>
    <property type="match status" value="1"/>
</dbReference>
<evidence type="ECO:0000256" key="2">
    <source>
        <dbReference type="ARBA" id="ARBA00006015"/>
    </source>
</evidence>
<evidence type="ECO:0000256" key="6">
    <source>
        <dbReference type="ARBA" id="ARBA00023015"/>
    </source>
</evidence>
<feature type="domain" description="Response regulatory" evidence="14">
    <location>
        <begin position="24"/>
        <end position="139"/>
    </location>
</feature>
<evidence type="ECO:0000313" key="16">
    <source>
        <dbReference type="EMBL" id="KAD4384567.1"/>
    </source>
</evidence>
<dbReference type="Gene3D" id="3.40.50.2300">
    <property type="match status" value="1"/>
</dbReference>
<evidence type="ECO:0000256" key="8">
    <source>
        <dbReference type="ARBA" id="ARBA00023159"/>
    </source>
</evidence>
<keyword evidence="6 11" id="KW-0805">Transcription regulation</keyword>
<evidence type="ECO:0000256" key="13">
    <source>
        <dbReference type="SAM" id="MobiDB-lite"/>
    </source>
</evidence>
<evidence type="ECO:0000256" key="10">
    <source>
        <dbReference type="ARBA" id="ARBA00023242"/>
    </source>
</evidence>
<dbReference type="GO" id="GO:0000160">
    <property type="term" value="P:phosphorelay signal transduction system"/>
    <property type="evidence" value="ECO:0007669"/>
    <property type="project" value="UniProtKB-KW"/>
</dbReference>
<dbReference type="SUPFAM" id="SSF46689">
    <property type="entry name" value="Homeodomain-like"/>
    <property type="match status" value="1"/>
</dbReference>
<reference evidence="16 17" key="1">
    <citation type="submission" date="2019-05" db="EMBL/GenBank/DDBJ databases">
        <title>Mikania micrantha, genome provides insights into the molecular mechanism of rapid growth.</title>
        <authorList>
            <person name="Liu B."/>
        </authorList>
    </citation>
    <scope>NUCLEOTIDE SEQUENCE [LARGE SCALE GENOMIC DNA]</scope>
    <source>
        <strain evidence="16">NLD-2019</strain>
        <tissue evidence="16">Leaf</tissue>
    </source>
</reference>
<keyword evidence="17" id="KW-1185">Reference proteome</keyword>
<evidence type="ECO:0000256" key="12">
    <source>
        <dbReference type="PROSITE-ProRule" id="PRU00169"/>
    </source>
</evidence>
<comment type="subcellular location">
    <subcellularLocation>
        <location evidence="1 11">Nucleus</location>
    </subcellularLocation>
</comment>
<keyword evidence="8 11" id="KW-0010">Activator</keyword>
<accession>A0A5N6N381</accession>
<evidence type="ECO:0000256" key="11">
    <source>
        <dbReference type="PIRNR" id="PIRNR036392"/>
    </source>
</evidence>
<evidence type="ECO:0000256" key="3">
    <source>
        <dbReference type="ARBA" id="ARBA00022553"/>
    </source>
</evidence>
<comment type="function">
    <text evidence="11">Transcriptional activator that binds specific DNA sequence.</text>
</comment>